<gene>
    <name evidence="1" type="ORF">OVY01_22645</name>
</gene>
<comment type="caution">
    <text evidence="1">The sequence shown here is derived from an EMBL/GenBank/DDBJ whole genome shotgun (WGS) entry which is preliminary data.</text>
</comment>
<name>A0ABT3ZUK9_9BURK</name>
<proteinExistence type="predicted"/>
<keyword evidence="2" id="KW-1185">Reference proteome</keyword>
<accession>A0ABT3ZUK9</accession>
<sequence>MRESKTYDKAVALNTLGYALIADRIKTAHLEPRIVGEVRVATSDERRAERARFRARAKVKEDVPTF</sequence>
<reference evidence="1" key="1">
    <citation type="submission" date="2022-11" db="EMBL/GenBank/DDBJ databases">
        <title>Robbsia betulipollinis sp. nov., isolated from pollen of birch (Betula pendula).</title>
        <authorList>
            <person name="Shi H."/>
            <person name="Ambika Manirajan B."/>
            <person name="Ratering S."/>
            <person name="Geissler-Plaum R."/>
            <person name="Schnell S."/>
        </authorList>
    </citation>
    <scope>NUCLEOTIDE SEQUENCE</scope>
    <source>
        <strain evidence="1">Bb-Pol-6</strain>
    </source>
</reference>
<evidence type="ECO:0000313" key="1">
    <source>
        <dbReference type="EMBL" id="MCY0389942.1"/>
    </source>
</evidence>
<organism evidence="1 2">
    <name type="scientific">Robbsia betulipollinis</name>
    <dbReference type="NCBI Taxonomy" id="2981849"/>
    <lineage>
        <taxon>Bacteria</taxon>
        <taxon>Pseudomonadati</taxon>
        <taxon>Pseudomonadota</taxon>
        <taxon>Betaproteobacteria</taxon>
        <taxon>Burkholderiales</taxon>
        <taxon>Burkholderiaceae</taxon>
        <taxon>Robbsia</taxon>
    </lineage>
</organism>
<protein>
    <submittedName>
        <fullName evidence="1">Uncharacterized protein</fullName>
    </submittedName>
</protein>
<dbReference type="EMBL" id="JAPMXC010000017">
    <property type="protein sequence ID" value="MCY0389942.1"/>
    <property type="molecule type" value="Genomic_DNA"/>
</dbReference>
<dbReference type="RefSeq" id="WP_267849907.1">
    <property type="nucleotide sequence ID" value="NZ_JAPMXC010000017.1"/>
</dbReference>
<evidence type="ECO:0000313" key="2">
    <source>
        <dbReference type="Proteomes" id="UP001082899"/>
    </source>
</evidence>
<dbReference type="Proteomes" id="UP001082899">
    <property type="component" value="Unassembled WGS sequence"/>
</dbReference>